<dbReference type="AlphaFoldDB" id="A0A5R9B8H2"/>
<evidence type="ECO:0000259" key="10">
    <source>
        <dbReference type="Pfam" id="PF02602"/>
    </source>
</evidence>
<reference evidence="11 12" key="1">
    <citation type="submission" date="2019-05" db="EMBL/GenBank/DDBJ databases">
        <title>Nesterenkonia sp. GY074 isolated from the Southern Atlantic Ocean.</title>
        <authorList>
            <person name="Zhang G."/>
        </authorList>
    </citation>
    <scope>NUCLEOTIDE SEQUENCE [LARGE SCALE GENOMIC DNA]</scope>
    <source>
        <strain evidence="11 12">GY074</strain>
    </source>
</reference>
<evidence type="ECO:0000256" key="5">
    <source>
        <dbReference type="ARBA" id="ARBA00023244"/>
    </source>
</evidence>
<evidence type="ECO:0000256" key="9">
    <source>
        <dbReference type="RuleBase" id="RU366031"/>
    </source>
</evidence>
<evidence type="ECO:0000256" key="8">
    <source>
        <dbReference type="ARBA" id="ARBA00048617"/>
    </source>
</evidence>
<comment type="catalytic activity">
    <reaction evidence="8 9">
        <text>hydroxymethylbilane = uroporphyrinogen III + H2O</text>
        <dbReference type="Rhea" id="RHEA:18965"/>
        <dbReference type="ChEBI" id="CHEBI:15377"/>
        <dbReference type="ChEBI" id="CHEBI:57308"/>
        <dbReference type="ChEBI" id="CHEBI:57845"/>
        <dbReference type="EC" id="4.2.1.75"/>
    </reaction>
</comment>
<dbReference type="CDD" id="cd06578">
    <property type="entry name" value="HemD"/>
    <property type="match status" value="1"/>
</dbReference>
<evidence type="ECO:0000256" key="1">
    <source>
        <dbReference type="ARBA" id="ARBA00004772"/>
    </source>
</evidence>
<organism evidence="11 12">
    <name type="scientific">Nesterenkonia salmonea</name>
    <dbReference type="NCBI Taxonomy" id="1804987"/>
    <lineage>
        <taxon>Bacteria</taxon>
        <taxon>Bacillati</taxon>
        <taxon>Actinomycetota</taxon>
        <taxon>Actinomycetes</taxon>
        <taxon>Micrococcales</taxon>
        <taxon>Micrococcaceae</taxon>
        <taxon>Nesterenkonia</taxon>
    </lineage>
</organism>
<keyword evidence="4 9" id="KW-0456">Lyase</keyword>
<protein>
    <recommendedName>
        <fullName evidence="7 9">Uroporphyrinogen-III synthase</fullName>
        <ecNumber evidence="3 9">4.2.1.75</ecNumber>
    </recommendedName>
</protein>
<evidence type="ECO:0000313" key="11">
    <source>
        <dbReference type="EMBL" id="TLP94408.1"/>
    </source>
</evidence>
<keyword evidence="5 9" id="KW-0627">Porphyrin biosynthesis</keyword>
<dbReference type="RefSeq" id="WP_138253784.1">
    <property type="nucleotide sequence ID" value="NZ_VAVZ01000035.1"/>
</dbReference>
<evidence type="ECO:0000256" key="7">
    <source>
        <dbReference type="ARBA" id="ARBA00040167"/>
    </source>
</evidence>
<dbReference type="InterPro" id="IPR039793">
    <property type="entry name" value="UROS/Hem4"/>
</dbReference>
<comment type="pathway">
    <text evidence="1 9">Porphyrin-containing compound metabolism; protoporphyrin-IX biosynthesis; coproporphyrinogen-III from 5-aminolevulinate: step 3/4.</text>
</comment>
<proteinExistence type="inferred from homology"/>
<dbReference type="GO" id="GO:0006780">
    <property type="term" value="P:uroporphyrinogen III biosynthetic process"/>
    <property type="evidence" value="ECO:0007669"/>
    <property type="project" value="UniProtKB-UniRule"/>
</dbReference>
<dbReference type="Proteomes" id="UP000310458">
    <property type="component" value="Unassembled WGS sequence"/>
</dbReference>
<dbReference type="Pfam" id="PF02602">
    <property type="entry name" value="HEM4"/>
    <property type="match status" value="1"/>
</dbReference>
<name>A0A5R9B8H2_9MICC</name>
<dbReference type="OrthoDB" id="9815856at2"/>
<dbReference type="EMBL" id="VAVZ01000035">
    <property type="protein sequence ID" value="TLP94408.1"/>
    <property type="molecule type" value="Genomic_DNA"/>
</dbReference>
<dbReference type="UniPathway" id="UPA00251">
    <property type="reaction ID" value="UER00320"/>
</dbReference>
<dbReference type="PANTHER" id="PTHR38042">
    <property type="entry name" value="UROPORPHYRINOGEN-III SYNTHASE, CHLOROPLASTIC"/>
    <property type="match status" value="1"/>
</dbReference>
<dbReference type="SUPFAM" id="SSF69618">
    <property type="entry name" value="HemD-like"/>
    <property type="match status" value="1"/>
</dbReference>
<dbReference type="Gene3D" id="3.40.50.10090">
    <property type="match status" value="2"/>
</dbReference>
<dbReference type="EC" id="4.2.1.75" evidence="3 9"/>
<feature type="domain" description="Tetrapyrrole biosynthesis uroporphyrinogen III synthase" evidence="10">
    <location>
        <begin position="15"/>
        <end position="232"/>
    </location>
</feature>
<dbReference type="InterPro" id="IPR003754">
    <property type="entry name" value="4pyrrol_synth_uPrphyn_synth"/>
</dbReference>
<evidence type="ECO:0000313" key="12">
    <source>
        <dbReference type="Proteomes" id="UP000310458"/>
    </source>
</evidence>
<evidence type="ECO:0000256" key="6">
    <source>
        <dbReference type="ARBA" id="ARBA00037589"/>
    </source>
</evidence>
<comment type="function">
    <text evidence="6 9">Catalyzes cyclization of the linear tetrapyrrole, hydroxymethylbilane, to the macrocyclic uroporphyrinogen III.</text>
</comment>
<dbReference type="InterPro" id="IPR036108">
    <property type="entry name" value="4pyrrol_syn_uPrphyn_synt_sf"/>
</dbReference>
<dbReference type="GO" id="GO:0004852">
    <property type="term" value="F:uroporphyrinogen-III synthase activity"/>
    <property type="evidence" value="ECO:0007669"/>
    <property type="project" value="UniProtKB-UniRule"/>
</dbReference>
<dbReference type="PANTHER" id="PTHR38042:SF1">
    <property type="entry name" value="UROPORPHYRINOGEN-III SYNTHASE, CHLOROPLASTIC"/>
    <property type="match status" value="1"/>
</dbReference>
<comment type="similarity">
    <text evidence="2 9">Belongs to the uroporphyrinogen-III synthase family.</text>
</comment>
<keyword evidence="12" id="KW-1185">Reference proteome</keyword>
<evidence type="ECO:0000256" key="3">
    <source>
        <dbReference type="ARBA" id="ARBA00013109"/>
    </source>
</evidence>
<evidence type="ECO:0000256" key="2">
    <source>
        <dbReference type="ARBA" id="ARBA00008133"/>
    </source>
</evidence>
<accession>A0A5R9B8H2</accession>
<gene>
    <name evidence="11" type="ORF">FEF26_12030</name>
</gene>
<evidence type="ECO:0000256" key="4">
    <source>
        <dbReference type="ARBA" id="ARBA00023239"/>
    </source>
</evidence>
<comment type="caution">
    <text evidence="11">The sequence shown here is derived from an EMBL/GenBank/DDBJ whole genome shotgun (WGS) entry which is preliminary data.</text>
</comment>
<dbReference type="GO" id="GO:0006782">
    <property type="term" value="P:protoporphyrinogen IX biosynthetic process"/>
    <property type="evidence" value="ECO:0007669"/>
    <property type="project" value="UniProtKB-UniRule"/>
</dbReference>
<sequence length="240" mass="25256">MRIVLTRHSDQTGDLEAGLRQAGHICVHMPLTQQVLPEDRHELSTAIQRLEQGDFSWLLLTSANTVRALVSCGWSGAVPEKTRVGVVGPGTARVLEQRSSVNVPWMPQDHSAAGILAELPTPDPGTELLLPQSAQARPVLAEGLTAKGWNLTQVTAYATVPLSPPAVDHLTPELTGDDAVLVTSSSAAEVWATRHVSGVRVLAIGGPTAETLSRLGQPADAVLSTPTADGALQALAQLDM</sequence>